<dbReference type="InterPro" id="IPR036864">
    <property type="entry name" value="Zn2-C6_fun-type_DNA-bd_sf"/>
</dbReference>
<sequence>MKTPSCVRCFKRKVKCDKQRPCSACVRHNADCVYPLPTASRPRKEREEILLNRIQQYEALFDQLGVDPSSMIQTEKLELQTTQYDGQLPVNELSGARTKDQSLDSSTEPLRKYSKSQLVHRSDRSRYLDNSLWTSVIEEISETEDPFGYSSNEDNLQAEIPDDSTDFIFGLVSAPMNVSRFHPSSEHALELWEVFVENVNALIKIIHEPSMGQTIRNSINDLESIPKSLEALMFSIYSIATMSLTESDCQERFNEQRQVLLARYRLATKVALSRAKFLGVGDILALQAFHLHLISTRNVYGPHTTWTLMGIANRLAEGMGLHRDGIHQALPPFETEMRRRVWWQLKLFDAKIAELTGHARFRNISQDPQLTQVPTNVNDDQLYPGMLSLPGESGEVTSMCFSSLLCEFTHFWTKHAANMRARHGKDATLWDNYESKSEIAEKDQEIGQLEQILQRKYIRGCDPTQPAQLLTLIVASNATATMKFISHHPRRWASNGDVPDAERQFVWELAVKLLETDITINSNRQLDRFAWHTSTYFPWAQAIHVLDCLRASPFLPDAAKAWRLIGDVFKYRSELLLERKLLNVAFGNLCLKAYNSRQAALMQHGKLISSGTPVYITTLRAQREAASTRRRSKRDQQAHQQTATIVNPQHLAFSETIQQSNTIPTQNRNNTSLQSAEPYKLHSSSTNLEQNQGNSSNGTSWSFANYHDETVVPSTLDGDMALDIDLLLEQGNNLDDAGVQPIDWDQWDLLIENWNGSLTKS</sequence>
<dbReference type="PANTHER" id="PTHR31001:SF85">
    <property type="entry name" value="ZN(II)2CYS6 TRANSCRIPTION FACTOR (EUROFUNG)"/>
    <property type="match status" value="1"/>
</dbReference>
<evidence type="ECO:0000259" key="8">
    <source>
        <dbReference type="PROSITE" id="PS50048"/>
    </source>
</evidence>
<evidence type="ECO:0000256" key="6">
    <source>
        <dbReference type="ARBA" id="ARBA00023242"/>
    </source>
</evidence>
<dbReference type="RefSeq" id="XP_035341422.1">
    <property type="nucleotide sequence ID" value="XM_035485529.1"/>
</dbReference>
<keyword evidence="10" id="KW-1185">Reference proteome</keyword>
<reference evidence="10" key="1">
    <citation type="submission" date="2020-06" db="EMBL/GenBank/DDBJ databases">
        <title>A chromosome-scale genome assembly of Talaromyces rugulosus W13939.</title>
        <authorList>
            <person name="Wang B."/>
            <person name="Guo L."/>
            <person name="Ye K."/>
            <person name="Wang L."/>
        </authorList>
    </citation>
    <scope>NUCLEOTIDE SEQUENCE [LARGE SCALE GENOMIC DNA]</scope>
    <source>
        <strain evidence="10">W13939</strain>
    </source>
</reference>
<feature type="region of interest" description="Disordered" evidence="7">
    <location>
        <begin position="678"/>
        <end position="701"/>
    </location>
</feature>
<protein>
    <recommendedName>
        <fullName evidence="8">Zn(2)-C6 fungal-type domain-containing protein</fullName>
    </recommendedName>
</protein>
<dbReference type="GO" id="GO:0008270">
    <property type="term" value="F:zinc ion binding"/>
    <property type="evidence" value="ECO:0007669"/>
    <property type="project" value="InterPro"/>
</dbReference>
<evidence type="ECO:0000256" key="1">
    <source>
        <dbReference type="ARBA" id="ARBA00004123"/>
    </source>
</evidence>
<dbReference type="Pfam" id="PF00172">
    <property type="entry name" value="Zn_clus"/>
    <property type="match status" value="1"/>
</dbReference>
<evidence type="ECO:0000313" key="10">
    <source>
        <dbReference type="Proteomes" id="UP000509510"/>
    </source>
</evidence>
<dbReference type="Proteomes" id="UP000509510">
    <property type="component" value="Chromosome I"/>
</dbReference>
<accession>A0A7H8QQ15</accession>
<dbReference type="PANTHER" id="PTHR31001">
    <property type="entry name" value="UNCHARACTERIZED TRANSCRIPTIONAL REGULATORY PROTEIN"/>
    <property type="match status" value="1"/>
</dbReference>
<dbReference type="CDD" id="cd00067">
    <property type="entry name" value="GAL4"/>
    <property type="match status" value="1"/>
</dbReference>
<feature type="domain" description="Zn(2)-C6 fungal-type" evidence="8">
    <location>
        <begin position="5"/>
        <end position="34"/>
    </location>
</feature>
<dbReference type="Pfam" id="PF04082">
    <property type="entry name" value="Fungal_trans"/>
    <property type="match status" value="1"/>
</dbReference>
<dbReference type="InterPro" id="IPR007219">
    <property type="entry name" value="XnlR_reg_dom"/>
</dbReference>
<comment type="subcellular location">
    <subcellularLocation>
        <location evidence="1">Nucleus</location>
    </subcellularLocation>
</comment>
<name>A0A7H8QQ15_TALRU</name>
<proteinExistence type="predicted"/>
<dbReference type="InterPro" id="IPR001138">
    <property type="entry name" value="Zn2Cys6_DnaBD"/>
</dbReference>
<dbReference type="SMART" id="SM00066">
    <property type="entry name" value="GAL4"/>
    <property type="match status" value="1"/>
</dbReference>
<dbReference type="KEGG" id="trg:TRUGW13939_02335"/>
<gene>
    <name evidence="9" type="ORF">TRUGW13939_02335</name>
</gene>
<dbReference type="AlphaFoldDB" id="A0A7H8QQ15"/>
<keyword evidence="5" id="KW-0804">Transcription</keyword>
<dbReference type="GO" id="GO:0005634">
    <property type="term" value="C:nucleus"/>
    <property type="evidence" value="ECO:0007669"/>
    <property type="project" value="UniProtKB-SubCell"/>
</dbReference>
<feature type="region of interest" description="Disordered" evidence="7">
    <location>
        <begin position="621"/>
        <end position="642"/>
    </location>
</feature>
<dbReference type="EMBL" id="CP055898">
    <property type="protein sequence ID" value="QKX55243.1"/>
    <property type="molecule type" value="Genomic_DNA"/>
</dbReference>
<evidence type="ECO:0000256" key="4">
    <source>
        <dbReference type="ARBA" id="ARBA00023125"/>
    </source>
</evidence>
<dbReference type="CDD" id="cd12148">
    <property type="entry name" value="fungal_TF_MHR"/>
    <property type="match status" value="1"/>
</dbReference>
<evidence type="ECO:0000256" key="7">
    <source>
        <dbReference type="SAM" id="MobiDB-lite"/>
    </source>
</evidence>
<keyword evidence="6" id="KW-0539">Nucleus</keyword>
<dbReference type="InterPro" id="IPR050613">
    <property type="entry name" value="Sec_Metabolite_Reg"/>
</dbReference>
<dbReference type="Gene3D" id="4.10.240.10">
    <property type="entry name" value="Zn(2)-C6 fungal-type DNA-binding domain"/>
    <property type="match status" value="1"/>
</dbReference>
<dbReference type="PROSITE" id="PS50048">
    <property type="entry name" value="ZN2_CY6_FUNGAL_2"/>
    <property type="match status" value="1"/>
</dbReference>
<evidence type="ECO:0000256" key="2">
    <source>
        <dbReference type="ARBA" id="ARBA00022723"/>
    </source>
</evidence>
<feature type="compositionally biased region" description="Polar residues" evidence="7">
    <location>
        <begin position="682"/>
        <end position="701"/>
    </location>
</feature>
<keyword evidence="4" id="KW-0238">DNA-binding</keyword>
<evidence type="ECO:0000313" key="9">
    <source>
        <dbReference type="EMBL" id="QKX55243.1"/>
    </source>
</evidence>
<keyword evidence="2" id="KW-0479">Metal-binding</keyword>
<evidence type="ECO:0000256" key="3">
    <source>
        <dbReference type="ARBA" id="ARBA00023015"/>
    </source>
</evidence>
<dbReference type="SMART" id="SM00906">
    <property type="entry name" value="Fungal_trans"/>
    <property type="match status" value="1"/>
</dbReference>
<dbReference type="SUPFAM" id="SSF57701">
    <property type="entry name" value="Zn2/Cys6 DNA-binding domain"/>
    <property type="match status" value="1"/>
</dbReference>
<dbReference type="GO" id="GO:0006351">
    <property type="term" value="P:DNA-templated transcription"/>
    <property type="evidence" value="ECO:0007669"/>
    <property type="project" value="InterPro"/>
</dbReference>
<organism evidence="9 10">
    <name type="scientific">Talaromyces rugulosus</name>
    <name type="common">Penicillium rugulosum</name>
    <dbReference type="NCBI Taxonomy" id="121627"/>
    <lineage>
        <taxon>Eukaryota</taxon>
        <taxon>Fungi</taxon>
        <taxon>Dikarya</taxon>
        <taxon>Ascomycota</taxon>
        <taxon>Pezizomycotina</taxon>
        <taxon>Eurotiomycetes</taxon>
        <taxon>Eurotiomycetidae</taxon>
        <taxon>Eurotiales</taxon>
        <taxon>Trichocomaceae</taxon>
        <taxon>Talaromyces</taxon>
        <taxon>Talaromyces sect. Islandici</taxon>
    </lineage>
</organism>
<keyword evidence="3" id="KW-0805">Transcription regulation</keyword>
<evidence type="ECO:0000256" key="5">
    <source>
        <dbReference type="ARBA" id="ARBA00023163"/>
    </source>
</evidence>
<dbReference type="GO" id="GO:0000981">
    <property type="term" value="F:DNA-binding transcription factor activity, RNA polymerase II-specific"/>
    <property type="evidence" value="ECO:0007669"/>
    <property type="project" value="InterPro"/>
</dbReference>
<dbReference type="GeneID" id="55989844"/>
<dbReference type="OrthoDB" id="435881at2759"/>
<dbReference type="GO" id="GO:0003677">
    <property type="term" value="F:DNA binding"/>
    <property type="evidence" value="ECO:0007669"/>
    <property type="project" value="UniProtKB-KW"/>
</dbReference>